<protein>
    <submittedName>
        <fullName evidence="1">Uncharacterized protein</fullName>
    </submittedName>
</protein>
<comment type="caution">
    <text evidence="1">The sequence shown here is derived from an EMBL/GenBank/DDBJ whole genome shotgun (WGS) entry which is preliminary data.</text>
</comment>
<proteinExistence type="predicted"/>
<organism evidence="1 2">
    <name type="scientific">Striga hermonthica</name>
    <name type="common">Purple witchweed</name>
    <name type="synonym">Buchnera hermonthica</name>
    <dbReference type="NCBI Taxonomy" id="68872"/>
    <lineage>
        <taxon>Eukaryota</taxon>
        <taxon>Viridiplantae</taxon>
        <taxon>Streptophyta</taxon>
        <taxon>Embryophyta</taxon>
        <taxon>Tracheophyta</taxon>
        <taxon>Spermatophyta</taxon>
        <taxon>Magnoliopsida</taxon>
        <taxon>eudicotyledons</taxon>
        <taxon>Gunneridae</taxon>
        <taxon>Pentapetalae</taxon>
        <taxon>asterids</taxon>
        <taxon>lamiids</taxon>
        <taxon>Lamiales</taxon>
        <taxon>Orobanchaceae</taxon>
        <taxon>Buchnereae</taxon>
        <taxon>Striga</taxon>
    </lineage>
</organism>
<sequence length="427" mass="46318">MLARPVLTKPTCSPKSDPVRVSASCTRTSAPVRVPVAVHPALYAHVHRALPPRAPLASACLVATFVRPVRLCLSILCACLCARASHAYLLLYARLSMFAPSFAQTSLSPCGVLGSHLRVFAPLFSGCLVRILALSCCHCGTLIARYSSSSEVLRASAPHASPIASAAWSLIAPGACSLHRASPYPRVVNTLASIRLLDRHSLLSPRPILAGPFQRKLFRAYLSNLSPCTLRGRGVMLFPTLVLSFTASSSGQSVVGPGAWLRSSTKVVTFVMAVASTSENVYHGVIRFLRSGLRLDSFCLGSSSVVDFAEEVRNSVQIARPIGLDEQFYDDLFTFILFFHWNFLSLLYGDRLRLSSLRVCRSREVVACMRRSSSLRVAVSFVYTRVVALHASILCAGLVHCAASPHVRRPAFGCVSLWSPGLHEVVR</sequence>
<gene>
    <name evidence="1" type="ORF">SHERM_13069</name>
</gene>
<name>A0A9N7MIP8_STRHE</name>
<dbReference type="EMBL" id="CACSLK010010322">
    <property type="protein sequence ID" value="CAA0812391.1"/>
    <property type="molecule type" value="Genomic_DNA"/>
</dbReference>
<dbReference type="Proteomes" id="UP001153555">
    <property type="component" value="Unassembled WGS sequence"/>
</dbReference>
<reference evidence="1" key="1">
    <citation type="submission" date="2019-12" db="EMBL/GenBank/DDBJ databases">
        <authorList>
            <person name="Scholes J."/>
        </authorList>
    </citation>
    <scope>NUCLEOTIDE SEQUENCE</scope>
</reference>
<dbReference type="AlphaFoldDB" id="A0A9N7MIP8"/>
<evidence type="ECO:0000313" key="2">
    <source>
        <dbReference type="Proteomes" id="UP001153555"/>
    </source>
</evidence>
<evidence type="ECO:0000313" key="1">
    <source>
        <dbReference type="EMBL" id="CAA0812391.1"/>
    </source>
</evidence>
<feature type="non-terminal residue" evidence="1">
    <location>
        <position position="1"/>
    </location>
</feature>
<accession>A0A9N7MIP8</accession>
<keyword evidence="2" id="KW-1185">Reference proteome</keyword>